<dbReference type="AlphaFoldDB" id="A0A0U3IAX9"/>
<dbReference type="Proteomes" id="UP000069015">
    <property type="component" value="Chromosome 1"/>
</dbReference>
<name>A0A0U3IAX9_9GAMM</name>
<sequence>MELYRLLQNTSTKELTQTLRAAFAPYSEHVDITGSEPQALVILINLTYKRKDIKDLTSVSVAKAALRDEQHLKTCIDEVKWYHTHNLKYPDIRVSHQRLLAHVVDDGLRVVSSASYPTQFGWSHNSAKINHAKLFLTGVVWRGEYVCLAQLLAKQEGFWVAQFRELGLLKKDVVAVCEQIAAQLLSEDLPEQISNYTPQLLIPIEHDYLSISPVVSHAVLAALQIATRGGLLKRGAIEHNRPANIGELPSAQGGRVNVLKYFAKTYRSRTVNDYYSQDEQRLFNVSALNSKTVSEALLVLSKSKLFNTLRQKRLARIAATKTLRTALYGWLEKLIKLAQNEAINNSDPEPVKLLATQEYKRSELVLSQELNRQMSGLKYLKRYAYHPELMPVLKAQLSYVLSHQNNQADEFEAEHIQYVHCQNLRVYNAEAMPNPYIMGMPSITALEGLGHQFQCKLQKLLGSGVHVIGVAVYVRSYQLHNNKQLPEPNKLKKDGQKRVPLRSAIMQIPKCDICFDLVFRVQTNNQAVANDLSENLLKAAFPSRYAGGTLHPPSLYDQIDWCQVYTKPLALFERIRSLPKGGSWLYPTSVEVSSFEELAEQLTLRPTMRPAALGYLALEEPKPRQGSITQLHCYVEPVIGLLECVDAVTVRLSGARHFFNHGFWAMHCKKASMLMKKAKFEYD</sequence>
<dbReference type="InterPro" id="IPR013398">
    <property type="entry name" value="CRISPR-assoc_prot_Csy2"/>
</dbReference>
<organism evidence="1 2">
    <name type="scientific">Pseudoalteromonas rubra</name>
    <dbReference type="NCBI Taxonomy" id="43658"/>
    <lineage>
        <taxon>Bacteria</taxon>
        <taxon>Pseudomonadati</taxon>
        <taxon>Pseudomonadota</taxon>
        <taxon>Gammaproteobacteria</taxon>
        <taxon>Alteromonadales</taxon>
        <taxon>Pseudoalteromonadaceae</taxon>
        <taxon>Pseudoalteromonas</taxon>
    </lineage>
</organism>
<dbReference type="KEGG" id="prr:AT705_19225"/>
<reference evidence="1 2" key="1">
    <citation type="submission" date="2015-12" db="EMBL/GenBank/DDBJ databases">
        <title>Complete genome sequence of Pseudoalteromonas rubra SCSIO 6842, harboring a conjugative plasmid.</title>
        <authorList>
            <person name="Li B."/>
            <person name="Wang X."/>
        </authorList>
    </citation>
    <scope>NUCLEOTIDE SEQUENCE [LARGE SCALE GENOMIC DNA]</scope>
    <source>
        <strain evidence="1 2">SCSIO 6842</strain>
    </source>
</reference>
<evidence type="ECO:0000313" key="1">
    <source>
        <dbReference type="EMBL" id="ALU44896.1"/>
    </source>
</evidence>
<dbReference type="Pfam" id="PF09614">
    <property type="entry name" value="Cas_Csy2"/>
    <property type="match status" value="1"/>
</dbReference>
<evidence type="ECO:0000313" key="2">
    <source>
        <dbReference type="Proteomes" id="UP000069015"/>
    </source>
</evidence>
<protein>
    <submittedName>
        <fullName evidence="1">Uncharacterized protein</fullName>
    </submittedName>
</protein>
<gene>
    <name evidence="1" type="ORF">AT705_19225</name>
</gene>
<accession>A0A0U3IAX9</accession>
<dbReference type="EMBL" id="CP013611">
    <property type="protein sequence ID" value="ALU44896.1"/>
    <property type="molecule type" value="Genomic_DNA"/>
</dbReference>
<proteinExistence type="predicted"/>